<keyword evidence="2 4" id="KW-0063">Aspartyl esterase</keyword>
<proteinExistence type="predicted"/>
<comment type="caution">
    <text evidence="6">The sequence shown here is derived from an EMBL/GenBank/DDBJ whole genome shotgun (WGS) entry which is preliminary data.</text>
</comment>
<keyword evidence="7" id="KW-1185">Reference proteome</keyword>
<dbReference type="Pfam" id="PF01095">
    <property type="entry name" value="Pectinesterase"/>
    <property type="match status" value="1"/>
</dbReference>
<dbReference type="InterPro" id="IPR012341">
    <property type="entry name" value="6hp_glycosidase-like_sf"/>
</dbReference>
<comment type="pathway">
    <text evidence="4">Glycan metabolism; pectin degradation; 2-dehydro-3-deoxy-D-gluconate from pectin: step 1/5.</text>
</comment>
<dbReference type="PROSITE" id="PS00503">
    <property type="entry name" value="PECTINESTERASE_2"/>
    <property type="match status" value="1"/>
</dbReference>
<evidence type="ECO:0000256" key="1">
    <source>
        <dbReference type="ARBA" id="ARBA00022801"/>
    </source>
</evidence>
<feature type="domain" description="Pectinesterase catalytic" evidence="5">
    <location>
        <begin position="410"/>
        <end position="689"/>
    </location>
</feature>
<protein>
    <recommendedName>
        <fullName evidence="4">Pectinesterase</fullName>
        <ecNumber evidence="4">3.1.1.11</ecNumber>
    </recommendedName>
</protein>
<evidence type="ECO:0000256" key="3">
    <source>
        <dbReference type="PROSITE-ProRule" id="PRU10040"/>
    </source>
</evidence>
<dbReference type="InterPro" id="IPR008928">
    <property type="entry name" value="6-hairpin_glycosidase_sf"/>
</dbReference>
<dbReference type="Pfam" id="PF07470">
    <property type="entry name" value="Glyco_hydro_88"/>
    <property type="match status" value="1"/>
</dbReference>
<dbReference type="EMBL" id="JACSPP010000050">
    <property type="protein sequence ID" value="MBD8041407.1"/>
    <property type="molecule type" value="Genomic_DNA"/>
</dbReference>
<feature type="active site" evidence="3">
    <location>
        <position position="560"/>
    </location>
</feature>
<dbReference type="Gene3D" id="1.50.10.10">
    <property type="match status" value="1"/>
</dbReference>
<dbReference type="SUPFAM" id="SSF51126">
    <property type="entry name" value="Pectin lyase-like"/>
    <property type="match status" value="1"/>
</dbReference>
<gene>
    <name evidence="6" type="ORF">H9625_13355</name>
</gene>
<evidence type="ECO:0000259" key="5">
    <source>
        <dbReference type="Pfam" id="PF01095"/>
    </source>
</evidence>
<dbReference type="PANTHER" id="PTHR33886:SF8">
    <property type="entry name" value="UNSATURATED RHAMNOGALACTURONAN HYDROLASE (EUROFUNG)"/>
    <property type="match status" value="1"/>
</dbReference>
<dbReference type="InterPro" id="IPR000070">
    <property type="entry name" value="Pectinesterase_cat"/>
</dbReference>
<dbReference type="Gene3D" id="2.160.20.10">
    <property type="entry name" value="Single-stranded right-handed beta-helix, Pectin lyase-like"/>
    <property type="match status" value="1"/>
</dbReference>
<sequence length="700" mass="80096">MRNKSFLVMMLGVVLATLGKIQAKTDSFEPQKPWSVRMAESEMVRNPESWQLDFQPSLKWDYCHGLELGAMLDVYDRYGDNRFFEYALAYADTMVNADGTIKKYKVEEYSLDRINSGKFLFRIYEQTKEPKYKKALDLIRTQFDGQPRNADGGFWHKKVYPHQMWLDGIYMGVPYLAEYAYRNNEPEDYQEVIKQIKLAARHTYDSETGLFRHACDVSKTEKWADKTTGQSQHCWGRALGWYTMAIVDVLDYLPMHEPGRDSLLVILNHVAKTLKKYQSPEGLWYQVMDRSGDEGNYLESSCSTMFVYSLLKAVRKGYISSSYFNTARKGYEGILNHFIKVDENGLVSITRACAVAGLGGKNYRSGDYTYYINEKIRDNDPKAVGPFILASLEWESLPKEQRRFAEPRTLMVAQDGSGDFTTLKDALESARAFMDYDVKIYVKNGVYREKLVVPSWLQHIEIIGEDAGKTIITNADHANMNKMGTFRTYTVKVEGNYITFRNITIENNAPRLGQAVALHTEGDCLRFYNCRLLGNQDTVYTGTEGTRLYFEGCYIEGTTDFIFGPSTAWFEGCTIHSKANSYVSAASTPAYISYGYVFNKCKLTADAGVNKVYLGRPWRPYASTVFMNCELGKHIVPAGWHNWNNKENEKTARYAEYGNTGEGAITGQRVGWAKQLTEKEVNDITLDRFYFMSGNWNPCE</sequence>
<organism evidence="6 7">
    <name type="scientific">Phocaeicola intestinalis</name>
    <dbReference type="NCBI Taxonomy" id="2762212"/>
    <lineage>
        <taxon>Bacteria</taxon>
        <taxon>Pseudomonadati</taxon>
        <taxon>Bacteroidota</taxon>
        <taxon>Bacteroidia</taxon>
        <taxon>Bacteroidales</taxon>
        <taxon>Bacteroidaceae</taxon>
        <taxon>Phocaeicola</taxon>
    </lineage>
</organism>
<keyword evidence="1 4" id="KW-0378">Hydrolase</keyword>
<dbReference type="InterPro" id="IPR011050">
    <property type="entry name" value="Pectin_lyase_fold/virulence"/>
</dbReference>
<dbReference type="SUPFAM" id="SSF48208">
    <property type="entry name" value="Six-hairpin glycosidases"/>
    <property type="match status" value="1"/>
</dbReference>
<dbReference type="EC" id="3.1.1.11" evidence="4"/>
<dbReference type="InterPro" id="IPR052043">
    <property type="entry name" value="PolySaccharide_Degr_Enz"/>
</dbReference>
<dbReference type="PANTHER" id="PTHR33886">
    <property type="entry name" value="UNSATURATED RHAMNOGALACTURONAN HYDROLASE (EUROFUNG)"/>
    <property type="match status" value="1"/>
</dbReference>
<dbReference type="InterPro" id="IPR012334">
    <property type="entry name" value="Pectin_lyas_fold"/>
</dbReference>
<comment type="catalytic activity">
    <reaction evidence="4">
        <text>[(1-&gt;4)-alpha-D-galacturonosyl methyl ester](n) + n H2O = [(1-&gt;4)-alpha-D-galacturonosyl](n) + n methanol + n H(+)</text>
        <dbReference type="Rhea" id="RHEA:22380"/>
        <dbReference type="Rhea" id="RHEA-COMP:14570"/>
        <dbReference type="Rhea" id="RHEA-COMP:14573"/>
        <dbReference type="ChEBI" id="CHEBI:15377"/>
        <dbReference type="ChEBI" id="CHEBI:15378"/>
        <dbReference type="ChEBI" id="CHEBI:17790"/>
        <dbReference type="ChEBI" id="CHEBI:140522"/>
        <dbReference type="ChEBI" id="CHEBI:140523"/>
        <dbReference type="EC" id="3.1.1.11"/>
    </reaction>
</comment>
<dbReference type="Proteomes" id="UP000620874">
    <property type="component" value="Unassembled WGS sequence"/>
</dbReference>
<evidence type="ECO:0000313" key="7">
    <source>
        <dbReference type="Proteomes" id="UP000620874"/>
    </source>
</evidence>
<accession>A0ABR8YB10</accession>
<dbReference type="GO" id="GO:0016787">
    <property type="term" value="F:hydrolase activity"/>
    <property type="evidence" value="ECO:0007669"/>
    <property type="project" value="UniProtKB-KW"/>
</dbReference>
<evidence type="ECO:0000256" key="4">
    <source>
        <dbReference type="RuleBase" id="RU000589"/>
    </source>
</evidence>
<dbReference type="InterPro" id="IPR010905">
    <property type="entry name" value="Glyco_hydro_88"/>
</dbReference>
<evidence type="ECO:0000313" key="6">
    <source>
        <dbReference type="EMBL" id="MBD8041407.1"/>
    </source>
</evidence>
<name>A0ABR8YB10_9BACT</name>
<reference evidence="6 7" key="1">
    <citation type="submission" date="2020-08" db="EMBL/GenBank/DDBJ databases">
        <title>A Genomic Blueprint of the Chicken Gut Microbiome.</title>
        <authorList>
            <person name="Gilroy R."/>
            <person name="Ravi A."/>
            <person name="Getino M."/>
            <person name="Pursley I."/>
            <person name="Horton D.L."/>
            <person name="Alikhan N.-F."/>
            <person name="Baker D."/>
            <person name="Gharbi K."/>
            <person name="Hall N."/>
            <person name="Watson M."/>
            <person name="Adriaenssens E.M."/>
            <person name="Foster-Nyarko E."/>
            <person name="Jarju S."/>
            <person name="Secka A."/>
            <person name="Antonio M."/>
            <person name="Oren A."/>
            <person name="Chaudhuri R."/>
            <person name="La Ragione R.M."/>
            <person name="Hildebrand F."/>
            <person name="Pallen M.J."/>
        </authorList>
    </citation>
    <scope>NUCLEOTIDE SEQUENCE [LARGE SCALE GENOMIC DNA]</scope>
    <source>
        <strain evidence="6 7">Sa1CVN1</strain>
    </source>
</reference>
<dbReference type="InterPro" id="IPR033131">
    <property type="entry name" value="Pectinesterase_Asp_AS"/>
</dbReference>
<evidence type="ECO:0000256" key="2">
    <source>
        <dbReference type="ARBA" id="ARBA00023085"/>
    </source>
</evidence>